<feature type="domain" description="IrrE N-terminal-like" evidence="1">
    <location>
        <begin position="57"/>
        <end position="155"/>
    </location>
</feature>
<gene>
    <name evidence="2" type="ORF">GKJPGBOP_00047</name>
</gene>
<reference evidence="2 3" key="1">
    <citation type="submission" date="2018-11" db="EMBL/GenBank/DDBJ databases">
        <title>Whole genome sequence of Streptomyces paromomycinus NBRC 15454(T).</title>
        <authorList>
            <person name="Komaki H."/>
            <person name="Tamura T."/>
        </authorList>
    </citation>
    <scope>NUCLEOTIDE SEQUENCE [LARGE SCALE GENOMIC DNA]</scope>
    <source>
        <strain evidence="2 3">NBRC 15454</strain>
    </source>
</reference>
<dbReference type="AlphaFoldDB" id="A0A401VTI1"/>
<dbReference type="InterPro" id="IPR052345">
    <property type="entry name" value="Rad_response_metalloprotease"/>
</dbReference>
<evidence type="ECO:0000313" key="2">
    <source>
        <dbReference type="EMBL" id="GCD40398.1"/>
    </source>
</evidence>
<dbReference type="EMBL" id="BHZD01000001">
    <property type="protein sequence ID" value="GCD40398.1"/>
    <property type="molecule type" value="Genomic_DNA"/>
</dbReference>
<dbReference type="Pfam" id="PF06114">
    <property type="entry name" value="Peptidase_M78"/>
    <property type="match status" value="1"/>
</dbReference>
<organism evidence="2 3">
    <name type="scientific">Streptomyces paromomycinus</name>
    <name type="common">Streptomyces rimosus subsp. paromomycinus</name>
    <dbReference type="NCBI Taxonomy" id="92743"/>
    <lineage>
        <taxon>Bacteria</taxon>
        <taxon>Bacillati</taxon>
        <taxon>Actinomycetota</taxon>
        <taxon>Actinomycetes</taxon>
        <taxon>Kitasatosporales</taxon>
        <taxon>Streptomycetaceae</taxon>
        <taxon>Streptomyces</taxon>
    </lineage>
</organism>
<proteinExistence type="predicted"/>
<dbReference type="PANTHER" id="PTHR43236:SF1">
    <property type="entry name" value="BLL7220 PROTEIN"/>
    <property type="match status" value="1"/>
</dbReference>
<name>A0A401VTI1_STREY</name>
<evidence type="ECO:0000313" key="3">
    <source>
        <dbReference type="Proteomes" id="UP000286746"/>
    </source>
</evidence>
<dbReference type="PANTHER" id="PTHR43236">
    <property type="entry name" value="ANTITOXIN HIGA1"/>
    <property type="match status" value="1"/>
</dbReference>
<accession>A0A401VTI1</accession>
<evidence type="ECO:0000259" key="1">
    <source>
        <dbReference type="Pfam" id="PF06114"/>
    </source>
</evidence>
<dbReference type="Proteomes" id="UP000286746">
    <property type="component" value="Unassembled WGS sequence"/>
</dbReference>
<sequence>MAHRIAGMRAVQAHRDLGIDRTRYVPVHRALGTAGVLGMARPMPRLFGVYFAPLDNGPAVLLNANLSAITQRHTAAHELGHHLFGHHTAADDDLDPALRRAGAKWPEEEKLAEAFAAWFLMPRPAVQAGLLRICRGTSLGPEHVYRLAQELGTSYAGTVRHLDHLRMLAPGQAGSWQKITPAALRRSLTGAELPAGRQVHVLTEASHQQQVHADVGDVLLAHVPAASFTALPTGLSCWHGTPVTCPALEVTDALAEPAQLKIAAAGRTAPVEVTVIRESPRHGIDQVWPD</sequence>
<protein>
    <recommendedName>
        <fullName evidence="1">IrrE N-terminal-like domain-containing protein</fullName>
    </recommendedName>
</protein>
<comment type="caution">
    <text evidence="2">The sequence shown here is derived from an EMBL/GenBank/DDBJ whole genome shotgun (WGS) entry which is preliminary data.</text>
</comment>
<dbReference type="InterPro" id="IPR010359">
    <property type="entry name" value="IrrE_HExxH"/>
</dbReference>
<keyword evidence="3" id="KW-1185">Reference proteome</keyword>
<dbReference type="Gene3D" id="1.10.10.2910">
    <property type="match status" value="1"/>
</dbReference>